<feature type="transmembrane region" description="Helical" evidence="7">
    <location>
        <begin position="305"/>
        <end position="322"/>
    </location>
</feature>
<dbReference type="GO" id="GO:0071949">
    <property type="term" value="F:FAD binding"/>
    <property type="evidence" value="ECO:0007669"/>
    <property type="project" value="InterPro"/>
</dbReference>
<dbReference type="Proteomes" id="UP000327013">
    <property type="component" value="Unassembled WGS sequence"/>
</dbReference>
<evidence type="ECO:0000313" key="10">
    <source>
        <dbReference type="Proteomes" id="UP000327013"/>
    </source>
</evidence>
<dbReference type="Gene3D" id="3.30.465.10">
    <property type="match status" value="1"/>
</dbReference>
<keyword evidence="10" id="KW-1185">Reference proteome</keyword>
<dbReference type="InterPro" id="IPR040165">
    <property type="entry name" value="Diminuto-like"/>
</dbReference>
<name>A0A5N6L1B5_9ROSI</name>
<sequence>MASAYTLEQHNVAVETIKQRVRDFHSRKIPFRVYHGATNATRTIDHQVDRVVDTSTLNHVLSFDHERKTCIVQPNVPMDDFVDATLPQGLFPPVVPEFPGITVGGAFSGTGGESSSFKYGFFDRSVNWVDIVLADGELVRASKEKNPDLYNAAVGACGTFGVTVLFEVQLIPATTFVETTYVPTSDPPNAIATIQAAVDSNEYDFIDGIQFSSTLGVIVLGKFSNATPTSSTPVQRFTRAFDQWFVLHSEAKARSTLAFWDSSKGLSDSVPSSSDKSDINVAELAAKSAKDLVPVRDYVFRYDRGAFWMGLYAFSMFWWMPFNRFTRFLLDPLLRTRKMYEALHHSGNHQTFIVQDLALPASRCAGFVDWVTDNMPTYPLWYCPLRADATALMHRTKQSADLLRAAEAAGPSTDEGARLTAVANELLINVGVWAPGRKVARPGESLGRQEMRRRNFTPADLAKFVEDNRALEAAVYTRGGTKWLYAATFYTEAEFWSHYDAERYHEMRRKWRAEGLPSMWDKVRPREGFKEGDGEFWSIVKAAMGKDHLLGGQGLLQRDLLGLNALKRKKLQ</sequence>
<keyword evidence="3 7" id="KW-0812">Transmembrane</keyword>
<dbReference type="PANTHER" id="PTHR10801">
    <property type="entry name" value="24-DEHYDROCHOLESTEROL REDUCTASE"/>
    <property type="match status" value="1"/>
</dbReference>
<dbReference type="GO" id="GO:0000246">
    <property type="term" value="F:Delta24(24-1) sterol reductase activity"/>
    <property type="evidence" value="ECO:0007669"/>
    <property type="project" value="TreeGrafter"/>
</dbReference>
<dbReference type="AlphaFoldDB" id="A0A5N6L1B5"/>
<dbReference type="GO" id="GO:0050614">
    <property type="term" value="F:Delta24-sterol reductase activity"/>
    <property type="evidence" value="ECO:0007669"/>
    <property type="project" value="UniProtKB-EC"/>
</dbReference>
<dbReference type="PANTHER" id="PTHR10801:SF0">
    <property type="entry name" value="DELTA(24)-STEROL REDUCTASE"/>
    <property type="match status" value="1"/>
</dbReference>
<dbReference type="GO" id="GO:0016020">
    <property type="term" value="C:membrane"/>
    <property type="evidence" value="ECO:0007669"/>
    <property type="project" value="UniProtKB-SubCell"/>
</dbReference>
<dbReference type="OrthoDB" id="415825at2759"/>
<reference evidence="9 10" key="1">
    <citation type="submission" date="2019-06" db="EMBL/GenBank/DDBJ databases">
        <title>A chromosomal-level reference genome of Carpinus fangiana (Coryloideae, Betulaceae).</title>
        <authorList>
            <person name="Yang X."/>
            <person name="Wang Z."/>
            <person name="Zhang L."/>
            <person name="Hao G."/>
            <person name="Liu J."/>
            <person name="Yang Y."/>
        </authorList>
    </citation>
    <scope>NUCLEOTIDE SEQUENCE [LARGE SCALE GENOMIC DNA]</scope>
    <source>
        <strain evidence="9">Cfa_2016G</strain>
        <tissue evidence="9">Leaf</tissue>
    </source>
</reference>
<evidence type="ECO:0000256" key="3">
    <source>
        <dbReference type="ARBA" id="ARBA00022692"/>
    </source>
</evidence>
<protein>
    <recommendedName>
        <fullName evidence="2">Delta(24)-sterol reductase</fullName>
        <ecNumber evidence="2">1.3.1.72</ecNumber>
    </recommendedName>
</protein>
<organism evidence="9 10">
    <name type="scientific">Carpinus fangiana</name>
    <dbReference type="NCBI Taxonomy" id="176857"/>
    <lineage>
        <taxon>Eukaryota</taxon>
        <taxon>Viridiplantae</taxon>
        <taxon>Streptophyta</taxon>
        <taxon>Embryophyta</taxon>
        <taxon>Tracheophyta</taxon>
        <taxon>Spermatophyta</taxon>
        <taxon>Magnoliopsida</taxon>
        <taxon>eudicotyledons</taxon>
        <taxon>Gunneridae</taxon>
        <taxon>Pentapetalae</taxon>
        <taxon>rosids</taxon>
        <taxon>fabids</taxon>
        <taxon>Fagales</taxon>
        <taxon>Betulaceae</taxon>
        <taxon>Carpinus</taxon>
    </lineage>
</organism>
<dbReference type="GO" id="GO:0008202">
    <property type="term" value="P:steroid metabolic process"/>
    <property type="evidence" value="ECO:0007669"/>
    <property type="project" value="TreeGrafter"/>
</dbReference>
<evidence type="ECO:0000256" key="7">
    <source>
        <dbReference type="SAM" id="Phobius"/>
    </source>
</evidence>
<dbReference type="InterPro" id="IPR006094">
    <property type="entry name" value="Oxid_FAD_bind_N"/>
</dbReference>
<dbReference type="GO" id="GO:0005737">
    <property type="term" value="C:cytoplasm"/>
    <property type="evidence" value="ECO:0007669"/>
    <property type="project" value="TreeGrafter"/>
</dbReference>
<evidence type="ECO:0000259" key="8">
    <source>
        <dbReference type="PROSITE" id="PS51387"/>
    </source>
</evidence>
<evidence type="ECO:0000256" key="2">
    <source>
        <dbReference type="ARBA" id="ARBA00012405"/>
    </source>
</evidence>
<dbReference type="InterPro" id="IPR016169">
    <property type="entry name" value="FAD-bd_PCMH_sub2"/>
</dbReference>
<feature type="domain" description="FAD-binding PCMH-type" evidence="8">
    <location>
        <begin position="1"/>
        <end position="173"/>
    </location>
</feature>
<dbReference type="EMBL" id="VIBQ01000038">
    <property type="protein sequence ID" value="KAB8446232.1"/>
    <property type="molecule type" value="Genomic_DNA"/>
</dbReference>
<dbReference type="SUPFAM" id="SSF56176">
    <property type="entry name" value="FAD-binding/transporter-associated domain-like"/>
    <property type="match status" value="1"/>
</dbReference>
<dbReference type="PROSITE" id="PS51387">
    <property type="entry name" value="FAD_PCMH"/>
    <property type="match status" value="1"/>
</dbReference>
<accession>A0A5N6L1B5</accession>
<dbReference type="EC" id="1.3.1.72" evidence="2"/>
<dbReference type="InterPro" id="IPR036318">
    <property type="entry name" value="FAD-bd_PCMH-like_sf"/>
</dbReference>
<comment type="subcellular location">
    <subcellularLocation>
        <location evidence="1">Membrane</location>
        <topology evidence="1">Single-pass membrane protein</topology>
    </subcellularLocation>
</comment>
<keyword evidence="6 7" id="KW-0472">Membrane</keyword>
<dbReference type="InterPro" id="IPR016166">
    <property type="entry name" value="FAD-bd_PCMH"/>
</dbReference>
<gene>
    <name evidence="9" type="ORF">FH972_025214</name>
</gene>
<dbReference type="Pfam" id="PF01565">
    <property type="entry name" value="FAD_binding_4"/>
    <property type="match status" value="1"/>
</dbReference>
<evidence type="ECO:0000256" key="1">
    <source>
        <dbReference type="ARBA" id="ARBA00004167"/>
    </source>
</evidence>
<keyword evidence="4 7" id="KW-1133">Transmembrane helix</keyword>
<comment type="caution">
    <text evidence="9">The sequence shown here is derived from an EMBL/GenBank/DDBJ whole genome shotgun (WGS) entry which is preliminary data.</text>
</comment>
<evidence type="ECO:0000256" key="4">
    <source>
        <dbReference type="ARBA" id="ARBA00022989"/>
    </source>
</evidence>
<proteinExistence type="predicted"/>
<evidence type="ECO:0000256" key="5">
    <source>
        <dbReference type="ARBA" id="ARBA00023002"/>
    </source>
</evidence>
<evidence type="ECO:0000313" key="9">
    <source>
        <dbReference type="EMBL" id="KAB8446232.1"/>
    </source>
</evidence>
<keyword evidence="5" id="KW-0560">Oxidoreductase</keyword>
<evidence type="ECO:0000256" key="6">
    <source>
        <dbReference type="ARBA" id="ARBA00023136"/>
    </source>
</evidence>